<dbReference type="SMART" id="SM00421">
    <property type="entry name" value="HTH_LUXR"/>
    <property type="match status" value="1"/>
</dbReference>
<dbReference type="InterPro" id="IPR036388">
    <property type="entry name" value="WH-like_DNA-bd_sf"/>
</dbReference>
<organism evidence="2 3">
    <name type="scientific">Pseudoduganella namucuonensis</name>
    <dbReference type="NCBI Taxonomy" id="1035707"/>
    <lineage>
        <taxon>Bacteria</taxon>
        <taxon>Pseudomonadati</taxon>
        <taxon>Pseudomonadota</taxon>
        <taxon>Betaproteobacteria</taxon>
        <taxon>Burkholderiales</taxon>
        <taxon>Oxalobacteraceae</taxon>
        <taxon>Telluria group</taxon>
        <taxon>Pseudoduganella</taxon>
    </lineage>
</organism>
<dbReference type="GO" id="GO:0003677">
    <property type="term" value="F:DNA binding"/>
    <property type="evidence" value="ECO:0007669"/>
    <property type="project" value="InterPro"/>
</dbReference>
<dbReference type="InterPro" id="IPR000792">
    <property type="entry name" value="Tscrpt_reg_LuxR_C"/>
</dbReference>
<evidence type="ECO:0000259" key="1">
    <source>
        <dbReference type="SMART" id="SM00421"/>
    </source>
</evidence>
<dbReference type="STRING" id="1035707.SAMN05216552_103652"/>
<dbReference type="Proteomes" id="UP000199391">
    <property type="component" value="Unassembled WGS sequence"/>
</dbReference>
<feature type="domain" description="HTH luxR-type" evidence="1">
    <location>
        <begin position="335"/>
        <end position="392"/>
    </location>
</feature>
<evidence type="ECO:0000313" key="2">
    <source>
        <dbReference type="EMBL" id="SFV12553.1"/>
    </source>
</evidence>
<dbReference type="Gene3D" id="1.10.10.10">
    <property type="entry name" value="Winged helix-like DNA-binding domain superfamily/Winged helix DNA-binding domain"/>
    <property type="match status" value="1"/>
</dbReference>
<keyword evidence="3" id="KW-1185">Reference proteome</keyword>
<reference evidence="3" key="1">
    <citation type="submission" date="2016-10" db="EMBL/GenBank/DDBJ databases">
        <authorList>
            <person name="Varghese N."/>
            <person name="Submissions S."/>
        </authorList>
    </citation>
    <scope>NUCLEOTIDE SEQUENCE [LARGE SCALE GENOMIC DNA]</scope>
    <source>
        <strain evidence="3">CGMCC 1.11014</strain>
    </source>
</reference>
<accession>A0A1I7LSA1</accession>
<evidence type="ECO:0000313" key="3">
    <source>
        <dbReference type="Proteomes" id="UP000199391"/>
    </source>
</evidence>
<dbReference type="SUPFAM" id="SSF46894">
    <property type="entry name" value="C-terminal effector domain of the bipartite response regulators"/>
    <property type="match status" value="1"/>
</dbReference>
<dbReference type="RefSeq" id="WP_229490821.1">
    <property type="nucleotide sequence ID" value="NZ_FPBO01000036.1"/>
</dbReference>
<gene>
    <name evidence="2" type="ORF">SAMN05216552_103652</name>
</gene>
<dbReference type="AlphaFoldDB" id="A0A1I7LSA1"/>
<sequence>MQAPGSPEQTPPAADVMGLAAAHAGGAEAFDRLDTLVGLIYEGALETVPWTSALNMVRAMLDANWVTLTLRPASPSQLGLIVLSGHNGAVLAPDPFLSYYAFAMDPFANLPDGVVLTVDDAIGEEPWMTSEFYHQFVRPHDIRYMAGADIRTAEGVECRFRVCRPPSGSQFSPADKALCRLLLPHLRRSVRMHARLDLITSERELYATTVNSLLVGTVLLDKAGAIIKTNRVADEIFAERDGIELARGAMYANYGTQNRELQRLLKQALEPPAKTKQVPDAISLTRPSGRARLGVLVRRLPPGEWSEGNQGPVAVVFVRDPERKSQASAELMRRLFDLTPAEAALALLLANGLALDEAADELDIRKNTARAQLRSIFSKTGVTRQTALVHVLLNSVISLH</sequence>
<dbReference type="EMBL" id="FPBO01000036">
    <property type="protein sequence ID" value="SFV12553.1"/>
    <property type="molecule type" value="Genomic_DNA"/>
</dbReference>
<name>A0A1I7LSA1_9BURK</name>
<dbReference type="InterPro" id="IPR016032">
    <property type="entry name" value="Sig_transdc_resp-reg_C-effctor"/>
</dbReference>
<dbReference type="GO" id="GO:0006355">
    <property type="term" value="P:regulation of DNA-templated transcription"/>
    <property type="evidence" value="ECO:0007669"/>
    <property type="project" value="InterPro"/>
</dbReference>
<proteinExistence type="predicted"/>
<protein>
    <submittedName>
        <fullName evidence="2">Transcriptional regulator, LuxR family</fullName>
    </submittedName>
</protein>